<dbReference type="HOGENOM" id="CLU_1079101_0_0_1"/>
<evidence type="ECO:0000313" key="2">
    <source>
        <dbReference type="Proteomes" id="UP000007014"/>
    </source>
</evidence>
<dbReference type="Proteomes" id="UP000007014">
    <property type="component" value="Chromosome 20"/>
</dbReference>
<protein>
    <submittedName>
        <fullName evidence="1">Uncharacterized protein</fullName>
    </submittedName>
</protein>
<name>M1VMQ7_CYAM1</name>
<dbReference type="RefSeq" id="XP_005539474.1">
    <property type="nucleotide sequence ID" value="XM_005539417.1"/>
</dbReference>
<gene>
    <name evidence="1" type="ORF">CYME_CMT514C</name>
</gene>
<dbReference type="AlphaFoldDB" id="M1VMQ7"/>
<accession>M1VMQ7</accession>
<proteinExistence type="predicted"/>
<dbReference type="EMBL" id="AP006502">
    <property type="protein sequence ID" value="BAM83438.1"/>
    <property type="molecule type" value="Genomic_DNA"/>
</dbReference>
<sequence length="258" mass="30331">MFRSQSFRGAALWYSRKRVYKSRILKSDRGLSCIPSIRCVGPRRYDQSIPVHRWRLTALCPELIRIVFWRGASRPGKLVGLPRSNTLRDPVWCPASLSLWWSLPVDESLFGGPDTGCRRVATVRQVLLPIPRRLSFSRIFMFFLRWFLRALPNMVESHWIWSLSSIPVFLRMQMRWLDYCTETRFGYASIYKCSSAFSSLSLSRTRAWTETPLRSVTCTSRKVRDKFRAGEGRERQVEERHHGHDRFVHSPVCLRRGF</sequence>
<evidence type="ECO:0000313" key="1">
    <source>
        <dbReference type="EMBL" id="BAM83438.1"/>
    </source>
</evidence>
<reference evidence="1 2" key="1">
    <citation type="journal article" date="2004" name="Nature">
        <title>Genome sequence of the ultrasmall unicellular red alga Cyanidioschyzon merolae 10D.</title>
        <authorList>
            <person name="Matsuzaki M."/>
            <person name="Misumi O."/>
            <person name="Shin-i T."/>
            <person name="Maruyama S."/>
            <person name="Takahara M."/>
            <person name="Miyagishima S."/>
            <person name="Mori T."/>
            <person name="Nishida K."/>
            <person name="Yagisawa F."/>
            <person name="Nishida K."/>
            <person name="Yoshida Y."/>
            <person name="Nishimura Y."/>
            <person name="Nakao S."/>
            <person name="Kobayashi T."/>
            <person name="Momoyama Y."/>
            <person name="Higashiyama T."/>
            <person name="Minoda A."/>
            <person name="Sano M."/>
            <person name="Nomoto H."/>
            <person name="Oishi K."/>
            <person name="Hayashi H."/>
            <person name="Ohta F."/>
            <person name="Nishizaka S."/>
            <person name="Haga S."/>
            <person name="Miura S."/>
            <person name="Morishita T."/>
            <person name="Kabeya Y."/>
            <person name="Terasawa K."/>
            <person name="Suzuki Y."/>
            <person name="Ishii Y."/>
            <person name="Asakawa S."/>
            <person name="Takano H."/>
            <person name="Ohta N."/>
            <person name="Kuroiwa H."/>
            <person name="Tanaka K."/>
            <person name="Shimizu N."/>
            <person name="Sugano S."/>
            <person name="Sato N."/>
            <person name="Nozaki H."/>
            <person name="Ogasawara N."/>
            <person name="Kohara Y."/>
            <person name="Kuroiwa T."/>
        </authorList>
    </citation>
    <scope>NUCLEOTIDE SEQUENCE [LARGE SCALE GENOMIC DNA]</scope>
    <source>
        <strain evidence="1 2">10D</strain>
    </source>
</reference>
<organism evidence="1 2">
    <name type="scientific">Cyanidioschyzon merolae (strain NIES-3377 / 10D)</name>
    <name type="common">Unicellular red alga</name>
    <dbReference type="NCBI Taxonomy" id="280699"/>
    <lineage>
        <taxon>Eukaryota</taxon>
        <taxon>Rhodophyta</taxon>
        <taxon>Bangiophyceae</taxon>
        <taxon>Cyanidiales</taxon>
        <taxon>Cyanidiaceae</taxon>
        <taxon>Cyanidioschyzon</taxon>
    </lineage>
</organism>
<dbReference type="GeneID" id="16997752"/>
<keyword evidence="2" id="KW-1185">Reference proteome</keyword>
<dbReference type="KEGG" id="cme:CYME_CMT514C"/>
<reference evidence="1 2" key="2">
    <citation type="journal article" date="2007" name="BMC Biol.">
        <title>A 100%-complete sequence reveals unusually simple genomic features in the hot-spring red alga Cyanidioschyzon merolae.</title>
        <authorList>
            <person name="Nozaki H."/>
            <person name="Takano H."/>
            <person name="Misumi O."/>
            <person name="Terasawa K."/>
            <person name="Matsuzaki M."/>
            <person name="Maruyama S."/>
            <person name="Nishida K."/>
            <person name="Yagisawa F."/>
            <person name="Yoshida Y."/>
            <person name="Fujiwara T."/>
            <person name="Takio S."/>
            <person name="Tamura K."/>
            <person name="Chung S.J."/>
            <person name="Nakamura S."/>
            <person name="Kuroiwa H."/>
            <person name="Tanaka K."/>
            <person name="Sato N."/>
            <person name="Kuroiwa T."/>
        </authorList>
    </citation>
    <scope>NUCLEOTIDE SEQUENCE [LARGE SCALE GENOMIC DNA]</scope>
    <source>
        <strain evidence="1 2">10D</strain>
    </source>
</reference>
<dbReference type="Gramene" id="CMT514CT">
    <property type="protein sequence ID" value="CMT514CT"/>
    <property type="gene ID" value="CMT514C"/>
</dbReference>